<gene>
    <name evidence="1" type="ORF">LOY88_001164</name>
</gene>
<proteinExistence type="predicted"/>
<comment type="caution">
    <text evidence="1">The sequence shown here is derived from an EMBL/GenBank/DDBJ whole genome shotgun (WGS) entry which is preliminary data.</text>
</comment>
<reference evidence="1" key="1">
    <citation type="journal article" date="2022" name="bioRxiv">
        <title>Population genetic analysis of Ophidiomyces ophidiicola, the causative agent of snake fungal disease, indicates recent introductions to the USA.</title>
        <authorList>
            <person name="Ladner J.T."/>
            <person name="Palmer J.M."/>
            <person name="Ettinger C.L."/>
            <person name="Stajich J.E."/>
            <person name="Farrell T.M."/>
            <person name="Glorioso B.M."/>
            <person name="Lawson B."/>
            <person name="Price S.J."/>
            <person name="Stengle A.G."/>
            <person name="Grear D.A."/>
            <person name="Lorch J.M."/>
        </authorList>
    </citation>
    <scope>NUCLEOTIDE SEQUENCE</scope>
    <source>
        <strain evidence="1">NWHC 24266-5</strain>
    </source>
</reference>
<sequence>MPKRKLDETEESTSFNPKERKLTLRAARLEQKIEYGTLQIHKALKTARGFERQKLGRRQKTAQLKSDKALLSRLTEEVQALKSLDLLQISQRHLIKQLVKTKRIADSPVLAQLDISRQNLFDGSKDGPAANVTARLYNSNPVKTIMPGIMAGIREILGLDDTKSSTEVKPDERKMIDCARRTALEHDTDTPIRKALAIDEDSNVSGGYNDELDLEQFENRIASSSGSEFASNDSDRGGQSDIDNENSHQNSLAYDPVKDLTLSPTPSIADSDSPPATATKTKKPSKSKDKASETTFLPSLTMGGYWSGTESEAEDDEAAEAIAPRKNRMGQQARRKLWEKKYGASANHVRKQTESSARDSGWDMRRGAMSQEDRRRGRGNGRRVAGHHSRVDHKSAPRPANPPRQIQPPREQKPLHPSWEAARLAKEKKNQASFQGKKVVFD</sequence>
<organism evidence="1">
    <name type="scientific">Ophidiomyces ophidiicola</name>
    <dbReference type="NCBI Taxonomy" id="1387563"/>
    <lineage>
        <taxon>Eukaryota</taxon>
        <taxon>Fungi</taxon>
        <taxon>Dikarya</taxon>
        <taxon>Ascomycota</taxon>
        <taxon>Pezizomycotina</taxon>
        <taxon>Eurotiomycetes</taxon>
        <taxon>Eurotiomycetidae</taxon>
        <taxon>Onygenales</taxon>
        <taxon>Onygenaceae</taxon>
        <taxon>Ophidiomyces</taxon>
    </lineage>
</organism>
<name>A0ACB8V2T1_9EURO</name>
<accession>A0ACB8V2T1</accession>
<evidence type="ECO:0000313" key="1">
    <source>
        <dbReference type="EMBL" id="KAI2391340.1"/>
    </source>
</evidence>
<protein>
    <submittedName>
        <fullName evidence="1">Uncharacterized protein</fullName>
    </submittedName>
</protein>
<dbReference type="EMBL" id="JALBCA010000012">
    <property type="protein sequence ID" value="KAI2391340.1"/>
    <property type="molecule type" value="Genomic_DNA"/>
</dbReference>